<evidence type="ECO:0000313" key="3">
    <source>
        <dbReference type="EMBL" id="GAA4129315.1"/>
    </source>
</evidence>
<keyword evidence="1" id="KW-1133">Transmembrane helix</keyword>
<dbReference type="Proteomes" id="UP001501845">
    <property type="component" value="Unassembled WGS sequence"/>
</dbReference>
<dbReference type="PANTHER" id="PTHR30015:SF6">
    <property type="entry name" value="SLL1429 PROTEIN"/>
    <property type="match status" value="1"/>
</dbReference>
<dbReference type="InterPro" id="IPR011335">
    <property type="entry name" value="Restrct_endonuc-II-like"/>
</dbReference>
<proteinExistence type="predicted"/>
<evidence type="ECO:0000313" key="4">
    <source>
        <dbReference type="Proteomes" id="UP001501845"/>
    </source>
</evidence>
<dbReference type="InterPro" id="IPR052906">
    <property type="entry name" value="Type_IV_Methyl-Rstrct_Enzyme"/>
</dbReference>
<dbReference type="Pfam" id="PF04471">
    <property type="entry name" value="Mrr_cat"/>
    <property type="match status" value="1"/>
</dbReference>
<keyword evidence="4" id="KW-1185">Reference proteome</keyword>
<dbReference type="SUPFAM" id="SSF52980">
    <property type="entry name" value="Restriction endonuclease-like"/>
    <property type="match status" value="1"/>
</dbReference>
<dbReference type="InterPro" id="IPR011856">
    <property type="entry name" value="tRNA_endonuc-like_dom_sf"/>
</dbReference>
<dbReference type="Gene3D" id="3.40.1350.10">
    <property type="match status" value="1"/>
</dbReference>
<feature type="transmembrane region" description="Helical" evidence="1">
    <location>
        <begin position="43"/>
        <end position="61"/>
    </location>
</feature>
<dbReference type="EMBL" id="BAABBU010000006">
    <property type="protein sequence ID" value="GAA4129315.1"/>
    <property type="molecule type" value="Genomic_DNA"/>
</dbReference>
<sequence>MAARRGRGAAARKRRAIRLKQASACGAIAVALLSMFWSVVWPYVTGVLLLSCVGTIAWWLWRTDRLVRKRDHAWRQADMIDAGRRTLTEVDAMTGTQFEELVANLCRRDGCVEVRRVGGANDNGADVVGRLPDGRSMVIQCKRYAPTSTIASRELRDLLGARVHFGADLAVFVTTTRFSRPSEKFALQHGILAVHRDHLGVWNGEASLMSLAEINGAGQGNARHRTRWKQAYSEYPPV</sequence>
<keyword evidence="1" id="KW-0812">Transmembrane</keyword>
<gene>
    <name evidence="3" type="ORF">GCM10022285_16790</name>
</gene>
<name>A0ABP7Y260_9ACTN</name>
<dbReference type="PANTHER" id="PTHR30015">
    <property type="entry name" value="MRR RESTRICTION SYSTEM PROTEIN"/>
    <property type="match status" value="1"/>
</dbReference>
<evidence type="ECO:0000259" key="2">
    <source>
        <dbReference type="Pfam" id="PF04471"/>
    </source>
</evidence>
<organism evidence="3 4">
    <name type="scientific">Streptomyces tunisiensis</name>
    <dbReference type="NCBI Taxonomy" id="948699"/>
    <lineage>
        <taxon>Bacteria</taxon>
        <taxon>Bacillati</taxon>
        <taxon>Actinomycetota</taxon>
        <taxon>Actinomycetes</taxon>
        <taxon>Kitasatosporales</taxon>
        <taxon>Streptomycetaceae</taxon>
        <taxon>Streptomyces</taxon>
    </lineage>
</organism>
<feature type="transmembrane region" description="Helical" evidence="1">
    <location>
        <begin position="21"/>
        <end position="37"/>
    </location>
</feature>
<feature type="domain" description="Restriction endonuclease type IV Mrr" evidence="2">
    <location>
        <begin position="91"/>
        <end position="199"/>
    </location>
</feature>
<comment type="caution">
    <text evidence="3">The sequence shown here is derived from an EMBL/GenBank/DDBJ whole genome shotgun (WGS) entry which is preliminary data.</text>
</comment>
<protein>
    <recommendedName>
        <fullName evidence="2">Restriction endonuclease type IV Mrr domain-containing protein</fullName>
    </recommendedName>
</protein>
<evidence type="ECO:0000256" key="1">
    <source>
        <dbReference type="SAM" id="Phobius"/>
    </source>
</evidence>
<dbReference type="InterPro" id="IPR007560">
    <property type="entry name" value="Restrct_endonuc_IV_Mrr"/>
</dbReference>
<keyword evidence="1" id="KW-0472">Membrane</keyword>
<reference evidence="4" key="1">
    <citation type="journal article" date="2019" name="Int. J. Syst. Evol. Microbiol.">
        <title>The Global Catalogue of Microorganisms (GCM) 10K type strain sequencing project: providing services to taxonomists for standard genome sequencing and annotation.</title>
        <authorList>
            <consortium name="The Broad Institute Genomics Platform"/>
            <consortium name="The Broad Institute Genome Sequencing Center for Infectious Disease"/>
            <person name="Wu L."/>
            <person name="Ma J."/>
        </authorList>
    </citation>
    <scope>NUCLEOTIDE SEQUENCE [LARGE SCALE GENOMIC DNA]</scope>
    <source>
        <strain evidence="4">JCM 17589</strain>
    </source>
</reference>
<accession>A0ABP7Y260</accession>